<evidence type="ECO:0000256" key="7">
    <source>
        <dbReference type="ARBA" id="ARBA00022824"/>
    </source>
</evidence>
<comment type="function">
    <text evidence="16">Catalyzes the last of the four reactions of the long-chain fatty acids elongation cycle. This endoplasmic reticulum-bound enzymatic process, allows the addition of 2 carbons to the chain of long- and very long-chain fatty acids/VLCFAs per cycle. This enzyme reduces the trans-2,3-enoyl-CoA fatty acid intermediate to an acyl-CoA that can be further elongated by entering a new cycle of elongation. Thereby, it participates in the production of VLCFAs of different chain lengths that are involved in multiple biological processes as precursors of membrane lipids and lipid mediators.</text>
</comment>
<dbReference type="InterPro" id="IPR029071">
    <property type="entry name" value="Ubiquitin-like_domsf"/>
</dbReference>
<dbReference type="PROSITE" id="PS50053">
    <property type="entry name" value="UBIQUITIN_2"/>
    <property type="match status" value="1"/>
</dbReference>
<comment type="caution">
    <text evidence="19">The sequence shown here is derived from an EMBL/GenBank/DDBJ whole genome shotgun (WGS) entry which is preliminary data.</text>
</comment>
<keyword evidence="14" id="KW-0275">Fatty acid biosynthesis</keyword>
<keyword evidence="5" id="KW-0444">Lipid biosynthesis</keyword>
<evidence type="ECO:0000256" key="17">
    <source>
        <dbReference type="SAM" id="Phobius"/>
    </source>
</evidence>
<evidence type="ECO:0000256" key="2">
    <source>
        <dbReference type="ARBA" id="ARBA00005194"/>
    </source>
</evidence>
<keyword evidence="13 17" id="KW-0472">Membrane</keyword>
<dbReference type="EMBL" id="UYJE01009181">
    <property type="protein sequence ID" value="VDI70815.1"/>
    <property type="molecule type" value="Genomic_DNA"/>
</dbReference>
<keyword evidence="12" id="KW-0443">Lipid metabolism</keyword>
<feature type="domain" description="Ubiquitin-like" evidence="18">
    <location>
        <begin position="38"/>
        <end position="112"/>
    </location>
</feature>
<evidence type="ECO:0000313" key="19">
    <source>
        <dbReference type="EMBL" id="VDI70815.1"/>
    </source>
</evidence>
<dbReference type="CDD" id="cd01801">
    <property type="entry name" value="Ubl_TECR_like"/>
    <property type="match status" value="1"/>
</dbReference>
<evidence type="ECO:0000256" key="1">
    <source>
        <dbReference type="ARBA" id="ARBA00004477"/>
    </source>
</evidence>
<evidence type="ECO:0000256" key="9">
    <source>
        <dbReference type="ARBA" id="ARBA00022857"/>
    </source>
</evidence>
<keyword evidence="20" id="KW-1185">Reference proteome</keyword>
<evidence type="ECO:0000313" key="20">
    <source>
        <dbReference type="Proteomes" id="UP000596742"/>
    </source>
</evidence>
<evidence type="ECO:0000256" key="16">
    <source>
        <dbReference type="ARBA" id="ARBA00058640"/>
    </source>
</evidence>
<evidence type="ECO:0000256" key="8">
    <source>
        <dbReference type="ARBA" id="ARBA00022832"/>
    </source>
</evidence>
<comment type="pathway">
    <text evidence="2">Lipid metabolism; fatty acid biosynthesis.</text>
</comment>
<dbReference type="InterPro" id="IPR001104">
    <property type="entry name" value="3-oxo-5_a-steroid_4-DH_C"/>
</dbReference>
<gene>
    <name evidence="19" type="ORF">MGAL_10B072450</name>
</gene>
<proteinExistence type="inferred from homology"/>
<organism evidence="19 20">
    <name type="scientific">Mytilus galloprovincialis</name>
    <name type="common">Mediterranean mussel</name>
    <dbReference type="NCBI Taxonomy" id="29158"/>
    <lineage>
        <taxon>Eukaryota</taxon>
        <taxon>Metazoa</taxon>
        <taxon>Spiralia</taxon>
        <taxon>Lophotrochozoa</taxon>
        <taxon>Mollusca</taxon>
        <taxon>Bivalvia</taxon>
        <taxon>Autobranchia</taxon>
        <taxon>Pteriomorphia</taxon>
        <taxon>Mytilida</taxon>
        <taxon>Mytiloidea</taxon>
        <taxon>Mytilidae</taxon>
        <taxon>Mytilinae</taxon>
        <taxon>Mytilus</taxon>
    </lineage>
</organism>
<sequence length="341" mass="38624">MEQIKSKSSWPKREIGQELSPFPIISIDKQTSPKQSRMEVTVLHAKSGKTLTKLQNLNAKSTIADVKKLYQAKNSKLYPTRQAFKADPKGKVLKDEDILGDLGLASKPTLYFKDLGPQIGWSTVFMCEYAGPLVVYLIFYTRPAIIYGVAAAAEPRANVVHIAAACYSFHYIKRLLETVFVHRFSNATMPIMNLFKNCSYYWGFSAFISYFINHPLYTTPAYGTLQIYGGLAAFLLSEIGNLSVHLCFKNMRPPGTKVRKIPQPDSNPFNQLFKCVSCPNYTYEVMAWMSFSIMTQCLPAATFTAVGFYQMAVWAIGKHKNYKKEFKDYPRGRKSIVPFLL</sequence>
<dbReference type="OrthoDB" id="540503at2759"/>
<evidence type="ECO:0000256" key="3">
    <source>
        <dbReference type="ARBA" id="ARBA00007742"/>
    </source>
</evidence>
<reference evidence="19" key="1">
    <citation type="submission" date="2018-11" db="EMBL/GenBank/DDBJ databases">
        <authorList>
            <person name="Alioto T."/>
            <person name="Alioto T."/>
        </authorList>
    </citation>
    <scope>NUCLEOTIDE SEQUENCE</scope>
</reference>
<dbReference type="EC" id="1.3.1.93" evidence="4"/>
<keyword evidence="8" id="KW-0276">Fatty acid metabolism</keyword>
<protein>
    <recommendedName>
        <fullName evidence="4">very-long-chain enoyl-CoA reductase</fullName>
        <ecNumber evidence="4">1.3.1.93</ecNumber>
    </recommendedName>
</protein>
<dbReference type="AlphaFoldDB" id="A0A8B6GZ97"/>
<dbReference type="Proteomes" id="UP000596742">
    <property type="component" value="Unassembled WGS sequence"/>
</dbReference>
<keyword evidence="6 17" id="KW-0812">Transmembrane</keyword>
<dbReference type="InterPro" id="IPR049127">
    <property type="entry name" value="TECR-like_N"/>
</dbReference>
<evidence type="ECO:0000256" key="11">
    <source>
        <dbReference type="ARBA" id="ARBA00023002"/>
    </source>
</evidence>
<evidence type="ECO:0000259" key="18">
    <source>
        <dbReference type="PROSITE" id="PS50053"/>
    </source>
</evidence>
<dbReference type="GO" id="GO:0042761">
    <property type="term" value="P:very long-chain fatty acid biosynthetic process"/>
    <property type="evidence" value="ECO:0007669"/>
    <property type="project" value="TreeGrafter"/>
</dbReference>
<evidence type="ECO:0000256" key="6">
    <source>
        <dbReference type="ARBA" id="ARBA00022692"/>
    </source>
</evidence>
<keyword evidence="7" id="KW-0256">Endoplasmic reticulum</keyword>
<dbReference type="InterPro" id="IPR039357">
    <property type="entry name" value="SRD5A/TECR"/>
</dbReference>
<dbReference type="FunFam" id="3.10.20.90:FF:000131">
    <property type="entry name" value="trans-2,3-enoyl-CoA reductase-like"/>
    <property type="match status" value="1"/>
</dbReference>
<keyword evidence="9" id="KW-0521">NADP</keyword>
<feature type="transmembrane region" description="Helical" evidence="17">
    <location>
        <begin position="298"/>
        <end position="317"/>
    </location>
</feature>
<dbReference type="PROSITE" id="PS50244">
    <property type="entry name" value="S5A_REDUCTASE"/>
    <property type="match status" value="1"/>
</dbReference>
<evidence type="ECO:0000256" key="4">
    <source>
        <dbReference type="ARBA" id="ARBA00012530"/>
    </source>
</evidence>
<dbReference type="Pfam" id="PF21696">
    <property type="entry name" value="TECR_N"/>
    <property type="match status" value="1"/>
</dbReference>
<name>A0A8B6GZ97_MYTGA</name>
<evidence type="ECO:0000256" key="12">
    <source>
        <dbReference type="ARBA" id="ARBA00023098"/>
    </source>
</evidence>
<keyword evidence="11 19" id="KW-0560">Oxidoreductase</keyword>
<dbReference type="Pfam" id="PF02544">
    <property type="entry name" value="Steroid_dh"/>
    <property type="match status" value="1"/>
</dbReference>
<dbReference type="GO" id="GO:0102758">
    <property type="term" value="F:very-long-chain enoyl-CoA reductase activity"/>
    <property type="evidence" value="ECO:0007669"/>
    <property type="project" value="UniProtKB-EC"/>
</dbReference>
<evidence type="ECO:0000256" key="13">
    <source>
        <dbReference type="ARBA" id="ARBA00023136"/>
    </source>
</evidence>
<dbReference type="PANTHER" id="PTHR10556">
    <property type="entry name" value="3-OXO-5-ALPHA-STEROID 4-DEHYDROGENASE"/>
    <property type="match status" value="1"/>
</dbReference>
<accession>A0A8B6GZ97</accession>
<dbReference type="GO" id="GO:0005789">
    <property type="term" value="C:endoplasmic reticulum membrane"/>
    <property type="evidence" value="ECO:0007669"/>
    <property type="project" value="UniProtKB-SubCell"/>
</dbReference>
<dbReference type="Gene3D" id="3.10.20.90">
    <property type="entry name" value="Phosphatidylinositol 3-kinase Catalytic Subunit, Chain A, domain 1"/>
    <property type="match status" value="1"/>
</dbReference>
<keyword evidence="10 17" id="KW-1133">Transmembrane helix</keyword>
<evidence type="ECO:0000256" key="5">
    <source>
        <dbReference type="ARBA" id="ARBA00022516"/>
    </source>
</evidence>
<comment type="subcellular location">
    <subcellularLocation>
        <location evidence="1">Endoplasmic reticulum membrane</location>
        <topology evidence="1">Multi-pass membrane protein</topology>
    </subcellularLocation>
</comment>
<evidence type="ECO:0000256" key="10">
    <source>
        <dbReference type="ARBA" id="ARBA00022989"/>
    </source>
</evidence>
<dbReference type="FunFam" id="1.20.120.1630:FF:000010">
    <property type="entry name" value="Steroid alpha reductase family protein"/>
    <property type="match status" value="1"/>
</dbReference>
<dbReference type="PANTHER" id="PTHR10556:SF28">
    <property type="entry name" value="VERY-LONG-CHAIN ENOYL-COA REDUCTASE"/>
    <property type="match status" value="1"/>
</dbReference>
<dbReference type="InterPro" id="IPR000626">
    <property type="entry name" value="Ubiquitin-like_dom"/>
</dbReference>
<comment type="similarity">
    <text evidence="3">Belongs to the steroid 5-alpha reductase family.</text>
</comment>
<dbReference type="SUPFAM" id="SSF54236">
    <property type="entry name" value="Ubiquitin-like"/>
    <property type="match status" value="1"/>
</dbReference>
<comment type="catalytic activity">
    <reaction evidence="15">
        <text>a very-long-chain 2,3-saturated fatty acyl-CoA + NADP(+) = a very-long-chain (2E)-enoyl-CoA + NADPH + H(+)</text>
        <dbReference type="Rhea" id="RHEA:14473"/>
        <dbReference type="ChEBI" id="CHEBI:15378"/>
        <dbReference type="ChEBI" id="CHEBI:57783"/>
        <dbReference type="ChEBI" id="CHEBI:58349"/>
        <dbReference type="ChEBI" id="CHEBI:83724"/>
        <dbReference type="ChEBI" id="CHEBI:83728"/>
        <dbReference type="EC" id="1.3.1.93"/>
    </reaction>
</comment>
<evidence type="ECO:0000256" key="14">
    <source>
        <dbReference type="ARBA" id="ARBA00023160"/>
    </source>
</evidence>
<evidence type="ECO:0000256" key="15">
    <source>
        <dbReference type="ARBA" id="ARBA00051495"/>
    </source>
</evidence>